<feature type="domain" description="Clp ATPase C-terminal" evidence="10">
    <location>
        <begin position="788"/>
        <end position="879"/>
    </location>
</feature>
<keyword evidence="12" id="KW-1185">Reference proteome</keyword>
<name>A0A1E2V7X6_9GAMM</name>
<dbReference type="SUPFAM" id="SSF52540">
    <property type="entry name" value="P-loop containing nucleoside triphosphate hydrolases"/>
    <property type="match status" value="2"/>
</dbReference>
<dbReference type="Pfam" id="PF07724">
    <property type="entry name" value="AAA_2"/>
    <property type="match status" value="1"/>
</dbReference>
<dbReference type="AlphaFoldDB" id="A0A1E2V7X6"/>
<keyword evidence="4 6" id="KW-0067">ATP-binding</keyword>
<evidence type="ECO:0000256" key="1">
    <source>
        <dbReference type="ARBA" id="ARBA00008675"/>
    </source>
</evidence>
<keyword evidence="7" id="KW-0175">Coiled coil</keyword>
<dbReference type="Gene3D" id="1.10.8.60">
    <property type="match status" value="1"/>
</dbReference>
<dbReference type="InterPro" id="IPR004176">
    <property type="entry name" value="Clp_R_N"/>
</dbReference>
<dbReference type="PROSITE" id="PS00870">
    <property type="entry name" value="CLPAB_1"/>
    <property type="match status" value="1"/>
</dbReference>
<keyword evidence="2" id="KW-0677">Repeat</keyword>
<dbReference type="InterPro" id="IPR050130">
    <property type="entry name" value="ClpA_ClpB"/>
</dbReference>
<dbReference type="GO" id="GO:0016887">
    <property type="term" value="F:ATP hydrolysis activity"/>
    <property type="evidence" value="ECO:0007669"/>
    <property type="project" value="InterPro"/>
</dbReference>
<dbReference type="Pfam" id="PF17871">
    <property type="entry name" value="AAA_lid_9"/>
    <property type="match status" value="1"/>
</dbReference>
<dbReference type="CDD" id="cd19499">
    <property type="entry name" value="RecA-like_ClpB_Hsp104-like"/>
    <property type="match status" value="1"/>
</dbReference>
<feature type="domain" description="AAA+ ATPase" evidence="9">
    <location>
        <begin position="230"/>
        <end position="375"/>
    </location>
</feature>
<evidence type="ECO:0000256" key="3">
    <source>
        <dbReference type="ARBA" id="ARBA00022741"/>
    </source>
</evidence>
<feature type="coiled-coil region" evidence="7">
    <location>
        <begin position="444"/>
        <end position="495"/>
    </location>
</feature>
<dbReference type="GO" id="GO:0005737">
    <property type="term" value="C:cytoplasm"/>
    <property type="evidence" value="ECO:0007669"/>
    <property type="project" value="TreeGrafter"/>
</dbReference>
<dbReference type="SMART" id="SM00382">
    <property type="entry name" value="AAA"/>
    <property type="match status" value="2"/>
</dbReference>
<dbReference type="InterPro" id="IPR017729">
    <property type="entry name" value="ATPase_T6SS_ClpV1"/>
</dbReference>
<dbReference type="Pfam" id="PF02861">
    <property type="entry name" value="Clp_N"/>
    <property type="match status" value="1"/>
</dbReference>
<dbReference type="FunFam" id="3.40.50.300:FF:000010">
    <property type="entry name" value="Chaperone clpB 1, putative"/>
    <property type="match status" value="1"/>
</dbReference>
<dbReference type="Pfam" id="PF00004">
    <property type="entry name" value="AAA"/>
    <property type="match status" value="1"/>
</dbReference>
<dbReference type="PRINTS" id="PR00300">
    <property type="entry name" value="CLPPROTEASEA"/>
</dbReference>
<dbReference type="STRING" id="197479.BFW38_05720"/>
<dbReference type="NCBIfam" id="TIGR03345">
    <property type="entry name" value="VI_ClpV1"/>
    <property type="match status" value="1"/>
</dbReference>
<dbReference type="GO" id="GO:0034605">
    <property type="term" value="P:cellular response to heat"/>
    <property type="evidence" value="ECO:0007669"/>
    <property type="project" value="TreeGrafter"/>
</dbReference>
<dbReference type="InterPro" id="IPR018368">
    <property type="entry name" value="ClpA/B_CS1"/>
</dbReference>
<proteinExistence type="inferred from homology"/>
<dbReference type="FunFam" id="3.40.50.300:FF:000025">
    <property type="entry name" value="ATP-dependent Clp protease subunit"/>
    <property type="match status" value="1"/>
</dbReference>
<dbReference type="Pfam" id="PF10431">
    <property type="entry name" value="ClpB_D2-small"/>
    <property type="match status" value="1"/>
</dbReference>
<evidence type="ECO:0000256" key="2">
    <source>
        <dbReference type="ARBA" id="ARBA00022737"/>
    </source>
</evidence>
<dbReference type="InterPro" id="IPR001270">
    <property type="entry name" value="ClpA/B"/>
</dbReference>
<dbReference type="PROSITE" id="PS00871">
    <property type="entry name" value="CLPAB_2"/>
    <property type="match status" value="1"/>
</dbReference>
<dbReference type="SUPFAM" id="SSF81923">
    <property type="entry name" value="Double Clp-N motif"/>
    <property type="match status" value="1"/>
</dbReference>
<protein>
    <submittedName>
        <fullName evidence="11">ClpV1 family T6SS ATPase</fullName>
    </submittedName>
</protein>
<dbReference type="PANTHER" id="PTHR11638:SF184">
    <property type="entry name" value="ATPASE WITH CHAPERONE ACTIVITY"/>
    <property type="match status" value="1"/>
</dbReference>
<evidence type="ECO:0000256" key="5">
    <source>
        <dbReference type="ARBA" id="ARBA00023186"/>
    </source>
</evidence>
<evidence type="ECO:0000256" key="6">
    <source>
        <dbReference type="RuleBase" id="RU004432"/>
    </source>
</evidence>
<comment type="similarity">
    <text evidence="1 6">Belongs to the ClpA/ClpB family.</text>
</comment>
<dbReference type="Proteomes" id="UP000094291">
    <property type="component" value="Unassembled WGS sequence"/>
</dbReference>
<dbReference type="InterPro" id="IPR019489">
    <property type="entry name" value="Clp_ATPase_C"/>
</dbReference>
<accession>A0A1E2V7X6</accession>
<feature type="region of interest" description="Disordered" evidence="8">
    <location>
        <begin position="149"/>
        <end position="192"/>
    </location>
</feature>
<dbReference type="InterPro" id="IPR036628">
    <property type="entry name" value="Clp_N_dom_sf"/>
</dbReference>
<evidence type="ECO:0000256" key="7">
    <source>
        <dbReference type="SAM" id="Coils"/>
    </source>
</evidence>
<dbReference type="SMART" id="SM01086">
    <property type="entry name" value="ClpB_D2-small"/>
    <property type="match status" value="1"/>
</dbReference>
<dbReference type="InterPro" id="IPR003593">
    <property type="entry name" value="AAA+_ATPase"/>
</dbReference>
<dbReference type="InterPro" id="IPR028299">
    <property type="entry name" value="ClpA/B_CS2"/>
</dbReference>
<dbReference type="OrthoDB" id="9803641at2"/>
<reference evidence="11 12" key="1">
    <citation type="submission" date="2016-08" db="EMBL/GenBank/DDBJ databases">
        <authorList>
            <person name="Seilhamer J.J."/>
        </authorList>
    </citation>
    <scope>NUCLEOTIDE SEQUENCE [LARGE SCALE GENOMIC DNA]</scope>
    <source>
        <strain evidence="11 12">PH27A</strain>
    </source>
</reference>
<dbReference type="GO" id="GO:0005524">
    <property type="term" value="F:ATP binding"/>
    <property type="evidence" value="ECO:0007669"/>
    <property type="project" value="UniProtKB-KW"/>
</dbReference>
<evidence type="ECO:0000259" key="9">
    <source>
        <dbReference type="SMART" id="SM00382"/>
    </source>
</evidence>
<dbReference type="InterPro" id="IPR041546">
    <property type="entry name" value="ClpA/ClpB_AAA_lid"/>
</dbReference>
<sequence>MNLKSLFDKLDADCLKASEGAAALCHSHNQFDVDIEHLLLKLIDDDNNDVLAIFRYYDVSLEQLLTQLDNTIATFKTGNDRTPVLSTRLTHWLEQAWVTASINYSAPKVRGGHLLLTLLDDHELSRVARNDAPELNKIQVDDLKAHLDDFLGDAPHTTGQTQDGADPLAQSNSDPQAASGTSSAKNDARTPALDQYTINLTASAREGRIDPVLGREDEVRQMIDILTRRRQNNPILTGEAGVGKTAVVEGLALRIAQGDVPLPLQAVELRTLDLGLLQAGAGVKGEFENRLKNVIEEVRKSLHPIILFIDEAHTLIGTGGQAGQGDAANLLKPALARGELRTIAATTWAEYKKYFEKDAALARRFQVVKVEEPDEATAIQMLRGLTERMQAHHGVTLRDDALRQAVRLSHRYITGRQLPDKAVSVLDTACARVALAQSTQPSALENAYRRIDNLEAEIASLEREALEGHDHSDALEALADALETTQQEATALTERWQAQQAIVERLNAQEQALADAQDPDEAATLARELGTIRQELTDVQGDQPLVHGHVDANVIAEVISGWTGIPLGKMLRDEISTVQRLPQLLSERVLGQDHALEAIGQRIAISRAQLEDPNKPIGVFLLLGPSGVGKTETALALADTLYGGERNVITINMSEYQEAHTVSSLKGSPPGYVGYGEGGVLTEAVRRRPYSVVLLDEVEKAHPDVLELFFQVFDKGVLDDGEGREINFRNTVILLTSNVGTDAIMDRCLGKDERPTPDSIVDELRGTLNTAFKPAFLGRLSIVPYYPVHGDILQRIVELKLARIQQRFQRNHGANIEFTPDVIEAITARSTDSDSGARSIDNILSGTLMPELAAYVLDRMAMGDPVAHMTVSLDDEGHFAYSTQDADTDNSPQVDNTQALPA</sequence>
<evidence type="ECO:0000313" key="11">
    <source>
        <dbReference type="EMBL" id="ODC03118.1"/>
    </source>
</evidence>
<feature type="domain" description="AAA+ ATPase" evidence="9">
    <location>
        <begin position="616"/>
        <end position="776"/>
    </location>
</feature>
<keyword evidence="5 6" id="KW-0143">Chaperone</keyword>
<dbReference type="EMBL" id="MDTQ01000001">
    <property type="protein sequence ID" value="ODC03118.1"/>
    <property type="molecule type" value="Genomic_DNA"/>
</dbReference>
<dbReference type="RefSeq" id="WP_068997513.1">
    <property type="nucleotide sequence ID" value="NZ_MDTQ01000001.1"/>
</dbReference>
<feature type="region of interest" description="Disordered" evidence="8">
    <location>
        <begin position="881"/>
        <end position="902"/>
    </location>
</feature>
<dbReference type="InterPro" id="IPR027417">
    <property type="entry name" value="P-loop_NTPase"/>
</dbReference>
<organism evidence="11 12">
    <name type="scientific">Terasakiispira papahanaumokuakeensis</name>
    <dbReference type="NCBI Taxonomy" id="197479"/>
    <lineage>
        <taxon>Bacteria</taxon>
        <taxon>Pseudomonadati</taxon>
        <taxon>Pseudomonadota</taxon>
        <taxon>Gammaproteobacteria</taxon>
        <taxon>Oceanospirillales</taxon>
        <taxon>Terasakiispira</taxon>
    </lineage>
</organism>
<evidence type="ECO:0000256" key="4">
    <source>
        <dbReference type="ARBA" id="ARBA00022840"/>
    </source>
</evidence>
<comment type="caution">
    <text evidence="11">The sequence shown here is derived from an EMBL/GenBank/DDBJ whole genome shotgun (WGS) entry which is preliminary data.</text>
</comment>
<dbReference type="Gene3D" id="1.10.1780.10">
    <property type="entry name" value="Clp, N-terminal domain"/>
    <property type="match status" value="1"/>
</dbReference>
<evidence type="ECO:0000313" key="12">
    <source>
        <dbReference type="Proteomes" id="UP000094291"/>
    </source>
</evidence>
<evidence type="ECO:0000259" key="10">
    <source>
        <dbReference type="SMART" id="SM01086"/>
    </source>
</evidence>
<dbReference type="PANTHER" id="PTHR11638">
    <property type="entry name" value="ATP-DEPENDENT CLP PROTEASE"/>
    <property type="match status" value="1"/>
</dbReference>
<evidence type="ECO:0000256" key="8">
    <source>
        <dbReference type="SAM" id="MobiDB-lite"/>
    </source>
</evidence>
<dbReference type="Gene3D" id="3.40.50.300">
    <property type="entry name" value="P-loop containing nucleotide triphosphate hydrolases"/>
    <property type="match status" value="3"/>
</dbReference>
<feature type="compositionally biased region" description="Polar residues" evidence="8">
    <location>
        <begin position="157"/>
        <end position="185"/>
    </location>
</feature>
<dbReference type="CDD" id="cd00009">
    <property type="entry name" value="AAA"/>
    <property type="match status" value="1"/>
</dbReference>
<gene>
    <name evidence="11" type="ORF">BFW38_05720</name>
</gene>
<keyword evidence="3 6" id="KW-0547">Nucleotide-binding</keyword>
<dbReference type="InterPro" id="IPR003959">
    <property type="entry name" value="ATPase_AAA_core"/>
</dbReference>